<evidence type="ECO:0000313" key="3">
    <source>
        <dbReference type="Proteomes" id="UP001279734"/>
    </source>
</evidence>
<feature type="region of interest" description="Disordered" evidence="1">
    <location>
        <begin position="22"/>
        <end position="80"/>
    </location>
</feature>
<protein>
    <submittedName>
        <fullName evidence="2">Uncharacterized protein</fullName>
    </submittedName>
</protein>
<reference evidence="2" key="1">
    <citation type="submission" date="2023-05" db="EMBL/GenBank/DDBJ databases">
        <title>Nepenthes gracilis genome sequencing.</title>
        <authorList>
            <person name="Fukushima K."/>
        </authorList>
    </citation>
    <scope>NUCLEOTIDE SEQUENCE</scope>
    <source>
        <strain evidence="2">SING2019-196</strain>
    </source>
</reference>
<evidence type="ECO:0000313" key="2">
    <source>
        <dbReference type="EMBL" id="GMH27476.1"/>
    </source>
</evidence>
<proteinExistence type="predicted"/>
<sequence length="80" mass="8696">MLRPGPRLLYGLRSLRFLSAGLSKKDPVSVSRNSGLAQHKQQTRGEGSRISPTKATPTLKSTNSRTDGNAHAKVVRVKMP</sequence>
<feature type="compositionally biased region" description="Polar residues" evidence="1">
    <location>
        <begin position="30"/>
        <end position="40"/>
    </location>
</feature>
<accession>A0AAD3TDY1</accession>
<feature type="compositionally biased region" description="Polar residues" evidence="1">
    <location>
        <begin position="50"/>
        <end position="67"/>
    </location>
</feature>
<evidence type="ECO:0000256" key="1">
    <source>
        <dbReference type="SAM" id="MobiDB-lite"/>
    </source>
</evidence>
<name>A0AAD3TDY1_NEPGR</name>
<dbReference type="AlphaFoldDB" id="A0AAD3TDY1"/>
<organism evidence="2 3">
    <name type="scientific">Nepenthes gracilis</name>
    <name type="common">Slender pitcher plant</name>
    <dbReference type="NCBI Taxonomy" id="150966"/>
    <lineage>
        <taxon>Eukaryota</taxon>
        <taxon>Viridiplantae</taxon>
        <taxon>Streptophyta</taxon>
        <taxon>Embryophyta</taxon>
        <taxon>Tracheophyta</taxon>
        <taxon>Spermatophyta</taxon>
        <taxon>Magnoliopsida</taxon>
        <taxon>eudicotyledons</taxon>
        <taxon>Gunneridae</taxon>
        <taxon>Pentapetalae</taxon>
        <taxon>Caryophyllales</taxon>
        <taxon>Nepenthaceae</taxon>
        <taxon>Nepenthes</taxon>
    </lineage>
</organism>
<gene>
    <name evidence="2" type="ORF">Nepgr_029319</name>
</gene>
<comment type="caution">
    <text evidence="2">The sequence shown here is derived from an EMBL/GenBank/DDBJ whole genome shotgun (WGS) entry which is preliminary data.</text>
</comment>
<keyword evidence="3" id="KW-1185">Reference proteome</keyword>
<dbReference type="EMBL" id="BSYO01000033">
    <property type="protein sequence ID" value="GMH27476.1"/>
    <property type="molecule type" value="Genomic_DNA"/>
</dbReference>
<dbReference type="Proteomes" id="UP001279734">
    <property type="component" value="Unassembled WGS sequence"/>
</dbReference>